<protein>
    <recommendedName>
        <fullName evidence="7">UDP-3-O-acylglucosamine N-acyltransferase</fullName>
        <ecNumber evidence="7">2.3.1.191</ecNumber>
    </recommendedName>
</protein>
<comment type="catalytic activity">
    <reaction evidence="7">
        <text>a UDP-3-O-[(3R)-3-hydroxyacyl]-alpha-D-glucosamine + a (3R)-hydroxyacyl-[ACP] = a UDP-2-N,3-O-bis[(3R)-3-hydroxyacyl]-alpha-D-glucosamine + holo-[ACP] + H(+)</text>
        <dbReference type="Rhea" id="RHEA:53836"/>
        <dbReference type="Rhea" id="RHEA-COMP:9685"/>
        <dbReference type="Rhea" id="RHEA-COMP:9945"/>
        <dbReference type="ChEBI" id="CHEBI:15378"/>
        <dbReference type="ChEBI" id="CHEBI:64479"/>
        <dbReference type="ChEBI" id="CHEBI:78827"/>
        <dbReference type="ChEBI" id="CHEBI:137740"/>
        <dbReference type="ChEBI" id="CHEBI:137748"/>
        <dbReference type="EC" id="2.3.1.191"/>
    </reaction>
</comment>
<name>A0ABT1W4M1_9PROT</name>
<sequence>MSSAQAQGVSGPGDARFFSRSGPHTIGAIAAHIGAALRPPAAGGEDAATVLLASVAPLQGAGADQLSFLDNRRYLPLLSETGAGAVIVSPAFADKVPSGTAALVTSDPYLAWARAAALFHPKDAARPGIHPTAHIEDGAFVDPAAEIGPFVLIGKGAEIGARCIVSGHAAIGAGVVLGEDCRIGSHVTVSHAILGARVTLHPGARIGQEGFGFAVGPAGFETVPQLGRVLLGDDVEVGANATIDRGSSQDTVIGAGSRLDNLVQIGHNVRLGRCCIIVAQAGISGSTELEDFVTIAAQAGLIGHIRIGRKARVGAQCGVMADVEAGSDVIGSPAMPFREFFRNVATLRRLSKRPAPAGAGDSPSGPGGGEQRD</sequence>
<dbReference type="InterPro" id="IPR020573">
    <property type="entry name" value="UDP_GlcNAc_AcTrfase_non-rep"/>
</dbReference>
<feature type="active site" description="Proton acceptor" evidence="7">
    <location>
        <position position="267"/>
    </location>
</feature>
<dbReference type="SUPFAM" id="SSF51161">
    <property type="entry name" value="Trimeric LpxA-like enzymes"/>
    <property type="match status" value="1"/>
</dbReference>
<dbReference type="Gene3D" id="2.160.10.10">
    <property type="entry name" value="Hexapeptide repeat proteins"/>
    <property type="match status" value="1"/>
</dbReference>
<dbReference type="Gene3D" id="3.40.1390.10">
    <property type="entry name" value="MurE/MurF, N-terminal domain"/>
    <property type="match status" value="1"/>
</dbReference>
<keyword evidence="5 7" id="KW-0443">Lipid metabolism</keyword>
<accession>A0ABT1W4M1</accession>
<keyword evidence="1 7" id="KW-0444">Lipid biosynthesis</keyword>
<comment type="function">
    <text evidence="7">Catalyzes the N-acylation of UDP-3-O-acylglucosamine using 3-hydroxyacyl-ACP as the acyl donor. Is involved in the biosynthesis of lipid A, a phosphorylated glycolipid that anchors the lipopolysaccharide to the outer membrane of the cell.</text>
</comment>
<evidence type="ECO:0000256" key="7">
    <source>
        <dbReference type="HAMAP-Rule" id="MF_00523"/>
    </source>
</evidence>
<dbReference type="Pfam" id="PF25087">
    <property type="entry name" value="GMPPB_C"/>
    <property type="match status" value="1"/>
</dbReference>
<dbReference type="PANTHER" id="PTHR43378">
    <property type="entry name" value="UDP-3-O-ACYLGLUCOSAMINE N-ACYLTRANSFERASE"/>
    <property type="match status" value="1"/>
</dbReference>
<evidence type="ECO:0000256" key="6">
    <source>
        <dbReference type="ARBA" id="ARBA00023315"/>
    </source>
</evidence>
<dbReference type="InterPro" id="IPR011004">
    <property type="entry name" value="Trimer_LpxA-like_sf"/>
</dbReference>
<evidence type="ECO:0000256" key="8">
    <source>
        <dbReference type="SAM" id="MobiDB-lite"/>
    </source>
</evidence>
<dbReference type="EC" id="2.3.1.191" evidence="7"/>
<comment type="subunit">
    <text evidence="7">Homotrimer.</text>
</comment>
<proteinExistence type="inferred from homology"/>
<dbReference type="InterPro" id="IPR056729">
    <property type="entry name" value="GMPPB_C"/>
</dbReference>
<dbReference type="NCBIfam" id="TIGR01853">
    <property type="entry name" value="lipid_A_lpxD"/>
    <property type="match status" value="1"/>
</dbReference>
<evidence type="ECO:0000313" key="12">
    <source>
        <dbReference type="Proteomes" id="UP001524587"/>
    </source>
</evidence>
<evidence type="ECO:0000256" key="3">
    <source>
        <dbReference type="ARBA" id="ARBA00022679"/>
    </source>
</evidence>
<evidence type="ECO:0000259" key="9">
    <source>
        <dbReference type="Pfam" id="PF04613"/>
    </source>
</evidence>
<keyword evidence="2 7" id="KW-0441">Lipid A biosynthesis</keyword>
<keyword evidence="3 7" id="KW-0808">Transferase</keyword>
<dbReference type="CDD" id="cd03352">
    <property type="entry name" value="LbH_LpxD"/>
    <property type="match status" value="1"/>
</dbReference>
<dbReference type="InterPro" id="IPR007691">
    <property type="entry name" value="LpxD"/>
</dbReference>
<evidence type="ECO:0000256" key="5">
    <source>
        <dbReference type="ARBA" id="ARBA00023098"/>
    </source>
</evidence>
<dbReference type="PANTHER" id="PTHR43378:SF2">
    <property type="entry name" value="UDP-3-O-ACYLGLUCOSAMINE N-ACYLTRANSFERASE 1, MITOCHONDRIAL-RELATED"/>
    <property type="match status" value="1"/>
</dbReference>
<evidence type="ECO:0000313" key="11">
    <source>
        <dbReference type="EMBL" id="MCQ8277365.1"/>
    </source>
</evidence>
<gene>
    <name evidence="7 11" type="primary">lpxD</name>
    <name evidence="11" type="ORF">NFI95_02725</name>
</gene>
<comment type="similarity">
    <text evidence="7">Belongs to the transferase hexapeptide repeat family. LpxD subfamily.</text>
</comment>
<feature type="domain" description="UDP-3-O-[3-hydroxymyristoyl] glucosamine N-acyltransferase non-repeat region" evidence="9">
    <location>
        <begin position="52"/>
        <end position="118"/>
    </location>
</feature>
<dbReference type="EMBL" id="JAMSKV010000001">
    <property type="protein sequence ID" value="MCQ8277365.1"/>
    <property type="molecule type" value="Genomic_DNA"/>
</dbReference>
<reference evidence="11 12" key="1">
    <citation type="submission" date="2022-06" db="EMBL/GenBank/DDBJ databases">
        <title>Endosaccharibacter gen. nov., sp. nov., endophytic bacteria isolated from sugarcane.</title>
        <authorList>
            <person name="Pitiwittayakul N."/>
            <person name="Yukphan P."/>
            <person name="Charoenyingcharoen P."/>
            <person name="Tanasupawat S."/>
        </authorList>
    </citation>
    <scope>NUCLEOTIDE SEQUENCE [LARGE SCALE GENOMIC DNA]</scope>
    <source>
        <strain evidence="11 12">KSS8</strain>
    </source>
</reference>
<feature type="compositionally biased region" description="Low complexity" evidence="8">
    <location>
        <begin position="354"/>
        <end position="364"/>
    </location>
</feature>
<feature type="region of interest" description="Disordered" evidence="8">
    <location>
        <begin position="351"/>
        <end position="373"/>
    </location>
</feature>
<dbReference type="GO" id="GO:0103118">
    <property type="term" value="F:UDP-3-O-[(3R)-3-hydroxyacyl]-glucosamine N-acyltransferase activity"/>
    <property type="evidence" value="ECO:0007669"/>
    <property type="project" value="UniProtKB-EC"/>
</dbReference>
<evidence type="ECO:0000256" key="1">
    <source>
        <dbReference type="ARBA" id="ARBA00022516"/>
    </source>
</evidence>
<evidence type="ECO:0000259" key="10">
    <source>
        <dbReference type="Pfam" id="PF25087"/>
    </source>
</evidence>
<keyword evidence="6 7" id="KW-0012">Acyltransferase</keyword>
<dbReference type="Proteomes" id="UP001524587">
    <property type="component" value="Unassembled WGS sequence"/>
</dbReference>
<comment type="caution">
    <text evidence="11">The sequence shown here is derived from an EMBL/GenBank/DDBJ whole genome shotgun (WGS) entry which is preliminary data.</text>
</comment>
<evidence type="ECO:0000256" key="2">
    <source>
        <dbReference type="ARBA" id="ARBA00022556"/>
    </source>
</evidence>
<keyword evidence="4 7" id="KW-0677">Repeat</keyword>
<dbReference type="HAMAP" id="MF_00523">
    <property type="entry name" value="LpxD"/>
    <property type="match status" value="1"/>
</dbReference>
<evidence type="ECO:0000256" key="4">
    <source>
        <dbReference type="ARBA" id="ARBA00022737"/>
    </source>
</evidence>
<keyword evidence="12" id="KW-1185">Reference proteome</keyword>
<feature type="domain" description="Mannose-1-phosphate guanyltransferase C-terminal" evidence="10">
    <location>
        <begin position="138"/>
        <end position="244"/>
    </location>
</feature>
<dbReference type="NCBIfam" id="NF002060">
    <property type="entry name" value="PRK00892.1"/>
    <property type="match status" value="1"/>
</dbReference>
<comment type="pathway">
    <text evidence="7">Bacterial outer membrane biogenesis; LPS lipid A biosynthesis.</text>
</comment>
<dbReference type="Pfam" id="PF04613">
    <property type="entry name" value="LpxD"/>
    <property type="match status" value="1"/>
</dbReference>
<dbReference type="RefSeq" id="WP_422862792.1">
    <property type="nucleotide sequence ID" value="NZ_JAMSKV010000001.1"/>
</dbReference>
<organism evidence="11 12">
    <name type="scientific">Endosaccharibacter trunci</name>
    <dbReference type="NCBI Taxonomy" id="2812733"/>
    <lineage>
        <taxon>Bacteria</taxon>
        <taxon>Pseudomonadati</taxon>
        <taxon>Pseudomonadota</taxon>
        <taxon>Alphaproteobacteria</taxon>
        <taxon>Acetobacterales</taxon>
        <taxon>Acetobacteraceae</taxon>
        <taxon>Endosaccharibacter</taxon>
    </lineage>
</organism>